<dbReference type="InterPro" id="IPR038212">
    <property type="entry name" value="TF_EnY2_sf"/>
</dbReference>
<dbReference type="AlphaFoldDB" id="A0A158QCN8"/>
<feature type="region of interest" description="Disordered" evidence="5">
    <location>
        <begin position="186"/>
        <end position="207"/>
    </location>
</feature>
<dbReference type="PANTHER" id="PTHR12606">
    <property type="entry name" value="SENTRIN/SUMO-SPECIFIC PROTEASE"/>
    <property type="match status" value="1"/>
</dbReference>
<dbReference type="FunFam" id="3.40.395.10:FF:000001">
    <property type="entry name" value="Sentrin-specific protease 1"/>
    <property type="match status" value="1"/>
</dbReference>
<dbReference type="Gene3D" id="1.10.246.140">
    <property type="match status" value="1"/>
</dbReference>
<accession>A0A158QCN8</accession>
<dbReference type="GO" id="GO:0006508">
    <property type="term" value="P:proteolysis"/>
    <property type="evidence" value="ECO:0007669"/>
    <property type="project" value="UniProtKB-KW"/>
</dbReference>
<dbReference type="PROSITE" id="PS50600">
    <property type="entry name" value="ULP_PROTEASE"/>
    <property type="match status" value="1"/>
</dbReference>
<dbReference type="EMBL" id="UYSG01000354">
    <property type="protein sequence ID" value="VDL19204.1"/>
    <property type="molecule type" value="Genomic_DNA"/>
</dbReference>
<organism evidence="9">
    <name type="scientific">Hymenolepis diminuta</name>
    <name type="common">Rat tapeworm</name>
    <dbReference type="NCBI Taxonomy" id="6216"/>
    <lineage>
        <taxon>Eukaryota</taxon>
        <taxon>Metazoa</taxon>
        <taxon>Spiralia</taxon>
        <taxon>Lophotrochozoa</taxon>
        <taxon>Platyhelminthes</taxon>
        <taxon>Cestoda</taxon>
        <taxon>Eucestoda</taxon>
        <taxon>Cyclophyllidea</taxon>
        <taxon>Hymenolepididae</taxon>
        <taxon>Hymenolepis</taxon>
    </lineage>
</organism>
<dbReference type="GO" id="GO:0080090">
    <property type="term" value="P:regulation of primary metabolic process"/>
    <property type="evidence" value="ECO:0007669"/>
    <property type="project" value="UniProtKB-ARBA"/>
</dbReference>
<dbReference type="Proteomes" id="UP000274504">
    <property type="component" value="Unassembled WGS sequence"/>
</dbReference>
<dbReference type="GO" id="GO:0005634">
    <property type="term" value="C:nucleus"/>
    <property type="evidence" value="ECO:0007669"/>
    <property type="project" value="TreeGrafter"/>
</dbReference>
<dbReference type="OrthoDB" id="1939479at2759"/>
<dbReference type="STRING" id="6216.A0A158QCN8"/>
<dbReference type="GO" id="GO:0016926">
    <property type="term" value="P:protein desumoylation"/>
    <property type="evidence" value="ECO:0007669"/>
    <property type="project" value="TreeGrafter"/>
</dbReference>
<dbReference type="SUPFAM" id="SSF54001">
    <property type="entry name" value="Cysteine proteinases"/>
    <property type="match status" value="1"/>
</dbReference>
<dbReference type="GO" id="GO:0060255">
    <property type="term" value="P:regulation of macromolecule metabolic process"/>
    <property type="evidence" value="ECO:0007669"/>
    <property type="project" value="UniProtKB-ARBA"/>
</dbReference>
<dbReference type="PANTHER" id="PTHR12606:SF141">
    <property type="entry name" value="GH15225P-RELATED"/>
    <property type="match status" value="1"/>
</dbReference>
<dbReference type="Gene3D" id="3.40.395.10">
    <property type="entry name" value="Adenoviral Proteinase, Chain A"/>
    <property type="match status" value="1"/>
</dbReference>
<gene>
    <name evidence="7" type="ORF">HDID_LOCUS1743</name>
</gene>
<evidence type="ECO:0000313" key="8">
    <source>
        <dbReference type="Proteomes" id="UP000274504"/>
    </source>
</evidence>
<evidence type="ECO:0000256" key="1">
    <source>
        <dbReference type="ARBA" id="ARBA00005234"/>
    </source>
</evidence>
<evidence type="ECO:0000256" key="4">
    <source>
        <dbReference type="ARBA" id="ARBA00022807"/>
    </source>
</evidence>
<reference evidence="7 8" key="2">
    <citation type="submission" date="2018-11" db="EMBL/GenBank/DDBJ databases">
        <authorList>
            <consortium name="Pathogen Informatics"/>
        </authorList>
    </citation>
    <scope>NUCLEOTIDE SEQUENCE [LARGE SCALE GENOMIC DNA]</scope>
</reference>
<evidence type="ECO:0000313" key="7">
    <source>
        <dbReference type="EMBL" id="VDL19204.1"/>
    </source>
</evidence>
<reference evidence="9" key="1">
    <citation type="submission" date="2016-04" db="UniProtKB">
        <authorList>
            <consortium name="WormBaseParasite"/>
        </authorList>
    </citation>
    <scope>IDENTIFICATION</scope>
</reference>
<evidence type="ECO:0000259" key="6">
    <source>
        <dbReference type="PROSITE" id="PS50600"/>
    </source>
</evidence>
<evidence type="ECO:0000256" key="3">
    <source>
        <dbReference type="ARBA" id="ARBA00022801"/>
    </source>
</evidence>
<dbReference type="Pfam" id="PF02902">
    <property type="entry name" value="Peptidase_C48"/>
    <property type="match status" value="1"/>
</dbReference>
<evidence type="ECO:0000256" key="2">
    <source>
        <dbReference type="ARBA" id="ARBA00022670"/>
    </source>
</evidence>
<evidence type="ECO:0000313" key="9">
    <source>
        <dbReference type="WBParaSite" id="HDID_0000174201-mRNA-1"/>
    </source>
</evidence>
<proteinExistence type="inferred from homology"/>
<feature type="compositionally biased region" description="Low complexity" evidence="5">
    <location>
        <begin position="186"/>
        <end position="202"/>
    </location>
</feature>
<evidence type="ECO:0000256" key="5">
    <source>
        <dbReference type="SAM" id="MobiDB-lite"/>
    </source>
</evidence>
<protein>
    <submittedName>
        <fullName evidence="9">ULP_PROTEASE domain-containing protein</fullName>
    </submittedName>
</protein>
<keyword evidence="2" id="KW-0645">Protease</keyword>
<keyword evidence="3" id="KW-0378">Hydrolase</keyword>
<dbReference type="InterPro" id="IPR003653">
    <property type="entry name" value="Peptidase_C48_C"/>
</dbReference>
<name>A0A158QCN8_HYMDI</name>
<dbReference type="InterPro" id="IPR038765">
    <property type="entry name" value="Papain-like_cys_pep_sf"/>
</dbReference>
<dbReference type="WBParaSite" id="HDID_0000174201-mRNA-1">
    <property type="protein sequence ID" value="HDID_0000174201-mRNA-1"/>
    <property type="gene ID" value="HDID_0000174201"/>
</dbReference>
<dbReference type="GO" id="GO:0016929">
    <property type="term" value="F:deSUMOylase activity"/>
    <property type="evidence" value="ECO:0007669"/>
    <property type="project" value="TreeGrafter"/>
</dbReference>
<comment type="similarity">
    <text evidence="1">Belongs to the peptidase C48 family.</text>
</comment>
<sequence>MNKERKIESPLCGGTCNREFDERTTDHVSDILKMTGVKQIIKNYLPEKLEECGWNKRIFDECVKWLKANTASGQRVIYGQTIREEFREPEDVNSKELIEPLLNLGMQLMPACLFREIEEQVFKGVDVIKKFRKPTFTPENSPHNLSLQEYRKMLRRAKSGLIAPPESTNVGNTKFLGFRNLRLPGSTKTTSVPTTSKSVSLPPTEPTTLIISPTEGDKAAEEWCNKVSSTTYLSSDWIAKFSSSTQNEGERIELEAKTKFYENQASENAYLERTVLMNYEIRIFIFNLTSCEYLLTRKVAFEQYMSNIEQRMACLMQSPPVLPDPYLRPVPIPQVLPHRETGKPSLTVLTNRQKSEVNELFAKACGDLNAVLVHSRRFRLKVTLRDITTLTGNTWLNDVVINFYLQLISHRSRQCPEMLKVHAFNSFFYPQLISVGYSGVRRWTKSVDLFSKDLILIPVHDRGMHWCLTCVDFRVKTISYYDSLHGRNDQGYLDAESRDKRDKPLEDIHFWKKQNMENRTPSQQNGSDCGVFALTTAEFLSRDAELIFEQSDMGEIRQRMIYEILTVQLLNTGTNLADAS</sequence>
<keyword evidence="4" id="KW-0788">Thiol protease</keyword>
<feature type="domain" description="Ubiquitin-like protease family profile" evidence="6">
    <location>
        <begin position="380"/>
        <end position="540"/>
    </location>
</feature>